<evidence type="ECO:0000256" key="1">
    <source>
        <dbReference type="SAM" id="SignalP"/>
    </source>
</evidence>
<feature type="signal peptide" evidence="1">
    <location>
        <begin position="1"/>
        <end position="23"/>
    </location>
</feature>
<gene>
    <name evidence="2" type="ORF">AWOD_II_0822</name>
</gene>
<dbReference type="HOGENOM" id="CLU_089271_0_0_6"/>
<feature type="chain" id="PRO_5001857463" evidence="1">
    <location>
        <begin position="24"/>
        <end position="215"/>
    </location>
</feature>
<keyword evidence="3" id="KW-1185">Reference proteome</keyword>
<keyword evidence="1" id="KW-0732">Signal</keyword>
<accession>A0A090IAK1</accession>
<dbReference type="AlphaFoldDB" id="A0A090IAK1"/>
<dbReference type="Proteomes" id="UP000032427">
    <property type="component" value="Chromosome 2"/>
</dbReference>
<reference evidence="3" key="1">
    <citation type="submission" date="2014-09" db="EMBL/GenBank/DDBJ databases">
        <authorList>
            <person name="Hjerde E."/>
        </authorList>
    </citation>
    <scope>NUCLEOTIDE SEQUENCE [LARGE SCALE GENOMIC DNA]</scope>
    <source>
        <strain evidence="3">06/09/139</strain>
    </source>
</reference>
<organism evidence="2 3">
    <name type="scientific">Aliivibrio wodanis</name>
    <dbReference type="NCBI Taxonomy" id="80852"/>
    <lineage>
        <taxon>Bacteria</taxon>
        <taxon>Pseudomonadati</taxon>
        <taxon>Pseudomonadota</taxon>
        <taxon>Gammaproteobacteria</taxon>
        <taxon>Vibrionales</taxon>
        <taxon>Vibrionaceae</taxon>
        <taxon>Aliivibrio</taxon>
    </lineage>
</organism>
<name>A0A090IAK1_9GAMM</name>
<evidence type="ECO:0000313" key="2">
    <source>
        <dbReference type="EMBL" id="CED57447.1"/>
    </source>
</evidence>
<dbReference type="EMBL" id="LN554847">
    <property type="protein sequence ID" value="CED57447.1"/>
    <property type="molecule type" value="Genomic_DNA"/>
</dbReference>
<protein>
    <submittedName>
        <fullName evidence="2">Putative transcriptional regulator</fullName>
    </submittedName>
</protein>
<dbReference type="STRING" id="80852.AWOD_II_0822"/>
<sequence>MKMTLPTLLLSVCMGMTAFTAHAALTDSDINTYNQAAAGDEDKVDPAFDRFNQLIQQEGATPLTLVYLGSAETLKGRDAMMPWTAMKYVEQGLAKIGKGLNLLANENTPISEQGIISGIPESYLTRALAAATYSQLPDMFNHFERGYDLYLGLISESKFQQQPYQATAWIYGYAIQAALRADDLNQANQWLEVMLDKDKNHPETRKAQTLLATNK</sequence>
<dbReference type="PATRIC" id="fig|80852.17.peg.3608"/>
<evidence type="ECO:0000313" key="3">
    <source>
        <dbReference type="Proteomes" id="UP000032427"/>
    </source>
</evidence>
<dbReference type="KEGG" id="awd:AWOD_II_0822"/>
<proteinExistence type="predicted"/>